<evidence type="ECO:0000313" key="4">
    <source>
        <dbReference type="Proteomes" id="UP000058446"/>
    </source>
</evidence>
<evidence type="ECO:0000256" key="1">
    <source>
        <dbReference type="SAM" id="SignalP"/>
    </source>
</evidence>
<dbReference type="OrthoDB" id="9798539at2"/>
<reference evidence="3 4" key="1">
    <citation type="submission" date="2013-10" db="EMBL/GenBank/DDBJ databases">
        <title>Complete genome sequence of Corynebacterium lactis DSM 45799(T), isolated from raw cow milk.</title>
        <authorList>
            <person name="Ruckert C."/>
            <person name="Albersmeier A."/>
            <person name="Lipski A."/>
            <person name="Kalinowski J."/>
        </authorList>
    </citation>
    <scope>NUCLEOTIDE SEQUENCE [LARGE SCALE GENOMIC DNA]</scope>
    <source>
        <strain evidence="3 4">RW2-5</strain>
    </source>
</reference>
<sequence>MPSLGSLLSSLALSSLALVQAAPISPTARSFAPSPAALYDGSVLGGGQARYQGEYDLGAHVSDTAVGGLSGLDWLGGKNFIAISDDKGDHGPVRAYQLQIFPDATAKVTGQVTFTNADGSDYDPAAFDPEEIRMLPNGHFLWTSEGQLDSLKNRAPVIVESDSAGREVRRISPPAYHHPNLVHSHGTRPNKGPEAMAVAPDGSYFVTANENALAQDGPVNTAETGAATRLTFYDTATGRPTRELVLPIDPLYPGAEDRGVASLAFDAKGSLYALERGYLPKVGNRGEIYRLNLDGATDVLGQKSLTGAEKPVSRTKVFDFEPVTTQPGNVEGLAVAQVPSASGEDSSGEQVQFTMIADNNFSDKQKTLVHTAVSQ</sequence>
<accession>A0A0K2H1W3</accession>
<dbReference type="KEGG" id="clw:CLAC_10545"/>
<dbReference type="Proteomes" id="UP000058446">
    <property type="component" value="Chromosome"/>
</dbReference>
<dbReference type="SUPFAM" id="SSF75011">
    <property type="entry name" value="3-carboxy-cis,cis-mucoante lactonizing enzyme"/>
    <property type="match status" value="1"/>
</dbReference>
<keyword evidence="4" id="KW-1185">Reference proteome</keyword>
<evidence type="ECO:0000259" key="2">
    <source>
        <dbReference type="Pfam" id="PF13449"/>
    </source>
</evidence>
<dbReference type="RefSeq" id="WP_053412843.1">
    <property type="nucleotide sequence ID" value="NZ_CP006841.1"/>
</dbReference>
<dbReference type="InterPro" id="IPR027372">
    <property type="entry name" value="Phytase-like_dom"/>
</dbReference>
<evidence type="ECO:0000313" key="3">
    <source>
        <dbReference type="EMBL" id="ALA68035.1"/>
    </source>
</evidence>
<feature type="domain" description="Phytase-like" evidence="2">
    <location>
        <begin position="64"/>
        <end position="361"/>
    </location>
</feature>
<protein>
    <submittedName>
        <fullName evidence="3">Phytase</fullName>
    </submittedName>
</protein>
<name>A0A0K2H1W3_9CORY</name>
<gene>
    <name evidence="3" type="ORF">CLAC_10545</name>
</gene>
<proteinExistence type="predicted"/>
<dbReference type="STRING" id="1408189.CLAC_10545"/>
<keyword evidence="1" id="KW-0732">Signal</keyword>
<feature type="signal peptide" evidence="1">
    <location>
        <begin position="1"/>
        <end position="21"/>
    </location>
</feature>
<dbReference type="AlphaFoldDB" id="A0A0K2H1W3"/>
<feature type="chain" id="PRO_5005477286" evidence="1">
    <location>
        <begin position="22"/>
        <end position="375"/>
    </location>
</feature>
<dbReference type="Pfam" id="PF13449">
    <property type="entry name" value="Phytase-like"/>
    <property type="match status" value="1"/>
</dbReference>
<dbReference type="PATRIC" id="fig|1408189.4.peg.2122"/>
<dbReference type="EMBL" id="CP006841">
    <property type="protein sequence ID" value="ALA68035.1"/>
    <property type="molecule type" value="Genomic_DNA"/>
</dbReference>
<organism evidence="3 4">
    <name type="scientific">Corynebacterium lactis RW2-5</name>
    <dbReference type="NCBI Taxonomy" id="1408189"/>
    <lineage>
        <taxon>Bacteria</taxon>
        <taxon>Bacillati</taxon>
        <taxon>Actinomycetota</taxon>
        <taxon>Actinomycetes</taxon>
        <taxon>Mycobacteriales</taxon>
        <taxon>Corynebacteriaceae</taxon>
        <taxon>Corynebacterium</taxon>
    </lineage>
</organism>